<gene>
    <name evidence="1" type="ORF">LCGC14_2612630</name>
</gene>
<protein>
    <submittedName>
        <fullName evidence="1">Uncharacterized protein</fullName>
    </submittedName>
</protein>
<sequence length="83" mass="9132">MASPMSNKELATLIKKMSKMSKGERAFEYLKLSDRGVNDSICGFLAFSDGGSLDLANELEEKSAEMTPSAKEDTLELVSLLRR</sequence>
<reference evidence="1" key="1">
    <citation type="journal article" date="2015" name="Nature">
        <title>Complex archaea that bridge the gap between prokaryotes and eukaryotes.</title>
        <authorList>
            <person name="Spang A."/>
            <person name="Saw J.H."/>
            <person name="Jorgensen S.L."/>
            <person name="Zaremba-Niedzwiedzka K."/>
            <person name="Martijn J."/>
            <person name="Lind A.E."/>
            <person name="van Eijk R."/>
            <person name="Schleper C."/>
            <person name="Guy L."/>
            <person name="Ettema T.J."/>
        </authorList>
    </citation>
    <scope>NUCLEOTIDE SEQUENCE</scope>
</reference>
<comment type="caution">
    <text evidence="1">The sequence shown here is derived from an EMBL/GenBank/DDBJ whole genome shotgun (WGS) entry which is preliminary data.</text>
</comment>
<name>A0A0F9A5F9_9ZZZZ</name>
<proteinExistence type="predicted"/>
<dbReference type="AlphaFoldDB" id="A0A0F9A5F9"/>
<evidence type="ECO:0000313" key="1">
    <source>
        <dbReference type="EMBL" id="KKL04784.1"/>
    </source>
</evidence>
<accession>A0A0F9A5F9</accession>
<dbReference type="EMBL" id="LAZR01044387">
    <property type="protein sequence ID" value="KKL04784.1"/>
    <property type="molecule type" value="Genomic_DNA"/>
</dbReference>
<organism evidence="1">
    <name type="scientific">marine sediment metagenome</name>
    <dbReference type="NCBI Taxonomy" id="412755"/>
    <lineage>
        <taxon>unclassified sequences</taxon>
        <taxon>metagenomes</taxon>
        <taxon>ecological metagenomes</taxon>
    </lineage>
</organism>